<dbReference type="AlphaFoldDB" id="X1B5C6"/>
<feature type="non-terminal residue" evidence="1">
    <location>
        <position position="127"/>
    </location>
</feature>
<name>X1B5C6_9ZZZZ</name>
<evidence type="ECO:0000313" key="1">
    <source>
        <dbReference type="EMBL" id="GAG76462.1"/>
    </source>
</evidence>
<dbReference type="EMBL" id="BART01017318">
    <property type="protein sequence ID" value="GAG76462.1"/>
    <property type="molecule type" value="Genomic_DNA"/>
</dbReference>
<comment type="caution">
    <text evidence="1">The sequence shown here is derived from an EMBL/GenBank/DDBJ whole genome shotgun (WGS) entry which is preliminary data.</text>
</comment>
<protein>
    <submittedName>
        <fullName evidence="1">Uncharacterized protein</fullName>
    </submittedName>
</protein>
<reference evidence="1" key="1">
    <citation type="journal article" date="2014" name="Front. Microbiol.">
        <title>High frequency of phylogenetically diverse reductive dehalogenase-homologous genes in deep subseafloor sedimentary metagenomes.</title>
        <authorList>
            <person name="Kawai M."/>
            <person name="Futagami T."/>
            <person name="Toyoda A."/>
            <person name="Takaki Y."/>
            <person name="Nishi S."/>
            <person name="Hori S."/>
            <person name="Arai W."/>
            <person name="Tsubouchi T."/>
            <person name="Morono Y."/>
            <person name="Uchiyama I."/>
            <person name="Ito T."/>
            <person name="Fujiyama A."/>
            <person name="Inagaki F."/>
            <person name="Takami H."/>
        </authorList>
    </citation>
    <scope>NUCLEOTIDE SEQUENCE</scope>
    <source>
        <strain evidence="1">Expedition CK06-06</strain>
    </source>
</reference>
<gene>
    <name evidence="1" type="ORF">S01H4_33005</name>
</gene>
<proteinExistence type="predicted"/>
<accession>X1B5C6</accession>
<sequence length="127" mass="14159">MKKLFPIFILLILVSFLPSIKADPDIETLWCDLYVDNRLGWTKTGSSPHLDNSDTNYISTKTDVQTEGDFEFADLSSAGTITSVNIGIECKADDAPGDDGFYVWVFDGSSWTNEVLIQPSQTTYQYS</sequence>
<organism evidence="1">
    <name type="scientific">marine sediment metagenome</name>
    <dbReference type="NCBI Taxonomy" id="412755"/>
    <lineage>
        <taxon>unclassified sequences</taxon>
        <taxon>metagenomes</taxon>
        <taxon>ecological metagenomes</taxon>
    </lineage>
</organism>